<dbReference type="GO" id="GO:0044611">
    <property type="term" value="C:nuclear pore inner ring"/>
    <property type="evidence" value="ECO:0007669"/>
    <property type="project" value="TreeGrafter"/>
</dbReference>
<evidence type="ECO:0000256" key="2">
    <source>
        <dbReference type="ARBA" id="ARBA00022448"/>
    </source>
</evidence>
<evidence type="ECO:0000256" key="5">
    <source>
        <dbReference type="ARBA" id="ARBA00023010"/>
    </source>
</evidence>
<dbReference type="InterPro" id="IPR044840">
    <property type="entry name" value="Nup188"/>
</dbReference>
<keyword evidence="4" id="KW-0653">Protein transport</keyword>
<dbReference type="Gene3D" id="1.25.10.70">
    <property type="match status" value="1"/>
</dbReference>
<protein>
    <recommendedName>
        <fullName evidence="9">Nucleoporin NUP188</fullName>
    </recommendedName>
</protein>
<keyword evidence="5" id="KW-0811">Translocation</keyword>
<dbReference type="PANTHER" id="PTHR31431:SF1">
    <property type="entry name" value="NUCLEOPORIN NUP188"/>
    <property type="match status" value="1"/>
</dbReference>
<comment type="similarity">
    <text evidence="8">Belongs to the Nup188 family.</text>
</comment>
<feature type="compositionally biased region" description="Polar residues" evidence="10">
    <location>
        <begin position="159"/>
        <end position="178"/>
    </location>
</feature>
<feature type="domain" description="Nucleoporin Nup188 N-terminal subdomain III" evidence="12">
    <location>
        <begin position="803"/>
        <end position="1054"/>
    </location>
</feature>
<evidence type="ECO:0000256" key="7">
    <source>
        <dbReference type="ARBA" id="ARBA00023242"/>
    </source>
</evidence>
<dbReference type="GO" id="GO:0017056">
    <property type="term" value="F:structural constituent of nuclear pore"/>
    <property type="evidence" value="ECO:0007669"/>
    <property type="project" value="InterPro"/>
</dbReference>
<dbReference type="Pfam" id="PF10487">
    <property type="entry name" value="Nup188_N"/>
    <property type="match status" value="1"/>
</dbReference>
<dbReference type="InterPro" id="IPR018864">
    <property type="entry name" value="Nucleoporin_Nup188_N"/>
</dbReference>
<evidence type="ECO:0000256" key="6">
    <source>
        <dbReference type="ARBA" id="ARBA00023132"/>
    </source>
</evidence>
<feature type="compositionally biased region" description="Low complexity" evidence="10">
    <location>
        <begin position="11"/>
        <end position="20"/>
    </location>
</feature>
<dbReference type="GO" id="GO:0051028">
    <property type="term" value="P:mRNA transport"/>
    <property type="evidence" value="ECO:0007669"/>
    <property type="project" value="UniProtKB-KW"/>
</dbReference>
<evidence type="ECO:0000256" key="1">
    <source>
        <dbReference type="ARBA" id="ARBA00004567"/>
    </source>
</evidence>
<organism evidence="13">
    <name type="scientific">Melanopsichium pennsylvanicum 4</name>
    <dbReference type="NCBI Taxonomy" id="1398559"/>
    <lineage>
        <taxon>Eukaryota</taxon>
        <taxon>Fungi</taxon>
        <taxon>Dikarya</taxon>
        <taxon>Basidiomycota</taxon>
        <taxon>Ustilaginomycotina</taxon>
        <taxon>Ustilaginomycetes</taxon>
        <taxon>Ustilaginales</taxon>
        <taxon>Ustilaginaceae</taxon>
        <taxon>Melanopsichium</taxon>
    </lineage>
</organism>
<dbReference type="PANTHER" id="PTHR31431">
    <property type="entry name" value="NUCLEOPORIN NUP188 HOMOLOG"/>
    <property type="match status" value="1"/>
</dbReference>
<evidence type="ECO:0000256" key="9">
    <source>
        <dbReference type="ARBA" id="ARBA00040174"/>
    </source>
</evidence>
<feature type="region of interest" description="Disordered" evidence="10">
    <location>
        <begin position="1"/>
        <end position="20"/>
    </location>
</feature>
<dbReference type="Pfam" id="PF21093">
    <property type="entry name" value="Nup188_N-subdom_III"/>
    <property type="match status" value="1"/>
</dbReference>
<dbReference type="GO" id="GO:0006405">
    <property type="term" value="P:RNA export from nucleus"/>
    <property type="evidence" value="ECO:0007669"/>
    <property type="project" value="TreeGrafter"/>
</dbReference>
<sequence>MVQDITSLAGPSPAASTSAAPASTSSTLFVSYQDLFEHLELARHQRDAQQITSILTSRNHHLKSCLQPFPIESIPDSEASSVELPSATLKLTDGSSHELDQETRHLCKAIVQQYHVSPQHAFTLLCTFLSSHHRLSDGVNDVVSTYLYAAPISNVKGRASTNKQAQSRSHKSSQTSNQEASRADLLDAFNIFYFEERMYLLRTISSLIRITEDPQHDYYDAANSVLDLFADEAFALACIQHFCDLVNLSLPESIRQQPRYSSLWAKQILREQFGLLEIVFLLFYGRLSPSPTSLLSLLKAVHHTEVGRRQANIGFLDNEATETVECVSHLLVLIAVELLSLEEVMDGLDLVHGTESHISKHPASLERALDLLSNTSADPLQAPILLAWALVLHRIEHALVAHHDASELDSSHQLTSSITELANVIKTEDAGPPLWRRLAQAAFAPELQLFETMMSLLASPLLTSSNGASTPAVAGPSALAYRAVFKGLLLSITELVKPEFLPNFNALVSLWEATFGSGLALELNQAAIDGVAALCDQFWQVDSRYESRSTTLDTARRRWPVSFRPLILLTKALSGHARVDAQASWPSLLDGRSRPEAEERACVAVFDFLANIPTFAQVLPMGANTPNAPFETMEGGDYTSVTYKITRMMRVAGTQIRLPPGTTGSTISELGKEPVIVLWSPSRPISAWKLMRDIISSFPPAYSNVGVQQGEADPFRDHKQAVNFAQLASADCDEPWEEVASDVLDLFASVISASADLAWSLLAHLDGRDINADELSLDYEPEELAQLQKEKEELAHAKSLSSIAVSLLSHSLVAAPINVRLVRSTLRLLTVLLPYDPEAVWQEVRSSNALIGSPGAIPYLRKGGAGAGASTFSALLAQEMSRASYGGLASLLDFHISLFSELRRSYSTSSTEDLETKTNVLLRAFSWIFECVWPEYQSWRYIRLADRLEIGTKCTRLFEMALEERSWRWSPTPNSHLEDEAGPAADLLEHAERSLVTHPSIIGLTPLITCIGTGGQLLHALSRAGRQTDAILAEEWISSTLRLANLIVCRKREVTIAALRDLSTLPAETARKAMSARINMGLFERLFFDHTIVASRTAMTGGRRSNRVELASAAFAYVLFPTSTAISSTAAHLITAVLRSVADITSAGKRPPGLIGHMGTPQELEETLSGLVELVCNPNQDRALNTQVWTMLAAIVDTQPALGTLLLTGRHLAMTAETRLNRSEGDVKKFNAAASATMNSQALARTALDVASEAILSWKALYDGSPQLLEAVLRFLDVAWIHAAEHVAAFDNIRTNSAFFRALADIICEASDVPSTFAEGFVDANPALHSSNDAAVATYCYRKMCQARSLRLLQHDIQLGGILKDQAKSDATSKASVEALLDILVSSDRTLNAAEKCFSMPCDPAMRADLERKLAELFPTIHVDSLRHPARKDDFDLDRRYGDDYHFSVASFRSKAEGRVLDGELGGEVALIEEGLLAISTINMEWSLIDVQNSVLQAWTQCIELCMGRIVAQALSKDKLPALETAVIAAWTRFATIAADEGREGDFMRGVHATRLAFLTKCMELAWGHRRSEESSSTDQIVQAATLCGRLVAHPIFRVEDSLKGTIPPEFHREVFEMVLVCVARIRALLSIQNTIVRPDDKTIESHKALHSSVDLFCRHAIEALRIKAETTLRVLQASQRREVDLQYLEDEFDILVSIFEMTTRPDVGADTSVWLSQVQETQLLQITINLLVRAPVLRSESVNGTNTPVNPNSAHHVAFMKPLLSLLLTVASQPSSSEELALQGAVNALASNMLTDPLENGQVSPLLLSGDPNPSHECWRLMLRTIVNLIDNLGAGQDNTSWRGVSARFVETDVYGFVRVYQKQIDRAMNLRELSARLDSMSGAIGQPAPAHDQLANSIEGLSLEQLEEIELLSSLFYSLTRNEMEQPLSHAARAHGGRAVPSIIQHLAETSAWTLQPLVHLLQHPNELASLLGLDSAGDAFKLAKETAAKKIRAIVSILVASLWNHTKCVSVLFRGVESWPTSASECAVIRPTTRTSAVRIATLGTLLDLSSHLTDYIRMNKSDLSEGDKASCSATLEQALGLAASQAAIWAAGKSKDTNKEQARFEHTARQELESGLSRDIVSALRAAEEVVGGKGNLFGLITGFVESKLNSSHF</sequence>
<comment type="subcellular location">
    <subcellularLocation>
        <location evidence="1">Nucleus</location>
        <location evidence="1">Nuclear pore complex</location>
    </subcellularLocation>
</comment>
<keyword evidence="3" id="KW-0509">mRNA transport</keyword>
<name>A0A077RB16_9BASI</name>
<evidence type="ECO:0000256" key="3">
    <source>
        <dbReference type="ARBA" id="ARBA00022816"/>
    </source>
</evidence>
<keyword evidence="6" id="KW-0906">Nuclear pore complex</keyword>
<evidence type="ECO:0000256" key="4">
    <source>
        <dbReference type="ARBA" id="ARBA00022927"/>
    </source>
</evidence>
<evidence type="ECO:0000313" key="13">
    <source>
        <dbReference type="EMBL" id="CDI56703.1"/>
    </source>
</evidence>
<keyword evidence="2" id="KW-0813">Transport</keyword>
<accession>A0A077RB16</accession>
<keyword evidence="7" id="KW-0539">Nucleus</keyword>
<evidence type="ECO:0000256" key="8">
    <source>
        <dbReference type="ARBA" id="ARBA00038387"/>
    </source>
</evidence>
<feature type="region of interest" description="Disordered" evidence="10">
    <location>
        <begin position="158"/>
        <end position="178"/>
    </location>
</feature>
<evidence type="ECO:0000259" key="11">
    <source>
        <dbReference type="Pfam" id="PF10487"/>
    </source>
</evidence>
<proteinExistence type="inferred from homology"/>
<feature type="domain" description="Nucleoporin Nup188 N-terminal" evidence="11">
    <location>
        <begin position="161"/>
        <end position="404"/>
    </location>
</feature>
<evidence type="ECO:0000256" key="10">
    <source>
        <dbReference type="SAM" id="MobiDB-lite"/>
    </source>
</evidence>
<reference evidence="13" key="1">
    <citation type="journal article" date="2014" name="Genome Biol. Evol.">
        <title>Gene Loss Rather Than Gene Gain Is Associated with a Host Jump from Monocots to Dicots in the Smut Fungus Melanopsichium pennsylvanicum.</title>
        <authorList>
            <person name="Sharma R."/>
            <person name="Mishra B."/>
            <person name="Runge F."/>
            <person name="Thines M."/>
        </authorList>
    </citation>
    <scope>NUCLEOTIDE SEQUENCE</scope>
    <source>
        <strain evidence="13">4</strain>
    </source>
</reference>
<evidence type="ECO:0000259" key="12">
    <source>
        <dbReference type="Pfam" id="PF21093"/>
    </source>
</evidence>
<dbReference type="InterPro" id="IPR048883">
    <property type="entry name" value="Nup188_N-subdom_III"/>
</dbReference>
<dbReference type="EMBL" id="HG529697">
    <property type="protein sequence ID" value="CDI56703.1"/>
    <property type="molecule type" value="Genomic_DNA"/>
</dbReference>
<dbReference type="GO" id="GO:0006606">
    <property type="term" value="P:protein import into nucleus"/>
    <property type="evidence" value="ECO:0007669"/>
    <property type="project" value="TreeGrafter"/>
</dbReference>